<reference evidence="1 2" key="1">
    <citation type="submission" date="2018-03" db="EMBL/GenBank/DDBJ databases">
        <title>Aquarubrobacter algicola gen. nov., sp. nov., a novel actinobacterium isolated from shallow eutrophic lake during the end of cyanobacterial harmful algal blooms.</title>
        <authorList>
            <person name="Chun S.J."/>
        </authorList>
    </citation>
    <scope>NUCLEOTIDE SEQUENCE [LARGE SCALE GENOMIC DNA]</scope>
    <source>
        <strain evidence="1 2">Seoho-28</strain>
    </source>
</reference>
<dbReference type="AlphaFoldDB" id="A0A2T4UL25"/>
<organism evidence="1 2">
    <name type="scientific">Paraconexibacter algicola</name>
    <dbReference type="NCBI Taxonomy" id="2133960"/>
    <lineage>
        <taxon>Bacteria</taxon>
        <taxon>Bacillati</taxon>
        <taxon>Actinomycetota</taxon>
        <taxon>Thermoleophilia</taxon>
        <taxon>Solirubrobacterales</taxon>
        <taxon>Paraconexibacteraceae</taxon>
        <taxon>Paraconexibacter</taxon>
    </lineage>
</organism>
<dbReference type="RefSeq" id="WP_107568564.1">
    <property type="nucleotide sequence ID" value="NZ_PYYB01000001.1"/>
</dbReference>
<dbReference type="Proteomes" id="UP000240739">
    <property type="component" value="Unassembled WGS sequence"/>
</dbReference>
<accession>A0A2T4UL25</accession>
<proteinExistence type="predicted"/>
<evidence type="ECO:0000313" key="1">
    <source>
        <dbReference type="EMBL" id="PTL59920.1"/>
    </source>
</evidence>
<dbReference type="EMBL" id="PYYB01000001">
    <property type="protein sequence ID" value="PTL59920.1"/>
    <property type="molecule type" value="Genomic_DNA"/>
</dbReference>
<evidence type="ECO:0000313" key="2">
    <source>
        <dbReference type="Proteomes" id="UP000240739"/>
    </source>
</evidence>
<keyword evidence="2" id="KW-1185">Reference proteome</keyword>
<sequence length="188" mass="21096">MHTAVVAPRSHRTVVYCVVPADLAKLYHPLRSWFAHWPGVEVVLDRRSASPDPANVPAVDRRATGAMAPARIPELPRIATAYADRLAWVQRPVAREPELARGDDRADAQRLAAGDERALEDLWLRHFTDVHRRVARATVRRSRQHALTTAAFTRAADAVRARPDVEVEQALRVAVDDLLADRRWSPFA</sequence>
<comment type="caution">
    <text evidence="1">The sequence shown here is derived from an EMBL/GenBank/DDBJ whole genome shotgun (WGS) entry which is preliminary data.</text>
</comment>
<name>A0A2T4UL25_9ACTN</name>
<gene>
    <name evidence="1" type="ORF">C7Y72_09810</name>
</gene>
<protein>
    <submittedName>
        <fullName evidence="1">Uncharacterized protein</fullName>
    </submittedName>
</protein>